<gene>
    <name evidence="2" type="ORF">OCBIM_22015465mg</name>
</gene>
<dbReference type="GO" id="GO:0019005">
    <property type="term" value="C:SCF ubiquitin ligase complex"/>
    <property type="evidence" value="ECO:0007669"/>
    <property type="project" value="TreeGrafter"/>
</dbReference>
<dbReference type="OrthoDB" id="5955317at2759"/>
<dbReference type="STRING" id="37653.A0A0L8HG58"/>
<evidence type="ECO:0000313" key="2">
    <source>
        <dbReference type="EMBL" id="KOF88114.1"/>
    </source>
</evidence>
<dbReference type="InterPro" id="IPR026509">
    <property type="entry name" value="TMEM183"/>
</dbReference>
<feature type="region of interest" description="Disordered" evidence="1">
    <location>
        <begin position="70"/>
        <end position="105"/>
    </location>
</feature>
<dbReference type="GO" id="GO:0031647">
    <property type="term" value="P:regulation of protein stability"/>
    <property type="evidence" value="ECO:0007669"/>
    <property type="project" value="TreeGrafter"/>
</dbReference>
<proteinExistence type="predicted"/>
<dbReference type="KEGG" id="obi:106870907"/>
<evidence type="ECO:0000256" key="1">
    <source>
        <dbReference type="SAM" id="MobiDB-lite"/>
    </source>
</evidence>
<dbReference type="PANTHER" id="PTHR20988:SF2">
    <property type="entry name" value="TRANSMEMBRANE PROTEIN 183A-RELATED"/>
    <property type="match status" value="1"/>
</dbReference>
<sequence length="359" mass="42233">MSKEFKKELKNKKRRDVLLTDFTLHDYSASGRFKKAHINAFHKEAKQLQTIPTLVQDVVENWFEKDADDFDTDTVSSKGEDEDEEEKKKIINDETSKSSKSENIRRKTKLKNVVPDDSGFIYPADIWHILSLYIHPEDVWRFASICKYANTAIHTVRFWRHLYHRHCYDLTLLPRNLMPFNLECIHGLRARVIRSLHHAYPPLLNKTIKFSVDDIPNQLEGQRCILFWQTQMADNQSWNFYFKFKRDSTFSNKLNHSSKRNDLLNGYNDMFHNPEKDCTVLLVTCKNYSFVPVVMGYVLNKLSVAVSQTMRYHRMKLSFNTRFFNNGNSSGGPGEEMIVLDPVMSWQCMGWWHPSYPSV</sequence>
<protein>
    <recommendedName>
        <fullName evidence="3">Transmembrane protein 183</fullName>
    </recommendedName>
</protein>
<dbReference type="EMBL" id="KQ418255">
    <property type="protein sequence ID" value="KOF88114.1"/>
    <property type="molecule type" value="Genomic_DNA"/>
</dbReference>
<accession>A0A0L8HG58</accession>
<organism evidence="2">
    <name type="scientific">Octopus bimaculoides</name>
    <name type="common">California two-spotted octopus</name>
    <dbReference type="NCBI Taxonomy" id="37653"/>
    <lineage>
        <taxon>Eukaryota</taxon>
        <taxon>Metazoa</taxon>
        <taxon>Spiralia</taxon>
        <taxon>Lophotrochozoa</taxon>
        <taxon>Mollusca</taxon>
        <taxon>Cephalopoda</taxon>
        <taxon>Coleoidea</taxon>
        <taxon>Octopodiformes</taxon>
        <taxon>Octopoda</taxon>
        <taxon>Incirrata</taxon>
        <taxon>Octopodidae</taxon>
        <taxon>Octopus</taxon>
    </lineage>
</organism>
<name>A0A0L8HG58_OCTBM</name>
<dbReference type="PANTHER" id="PTHR20988">
    <property type="entry name" value="TRANSMEMBRANE PROTEIN 183A-RELATED"/>
    <property type="match status" value="1"/>
</dbReference>
<evidence type="ECO:0008006" key="3">
    <source>
        <dbReference type="Google" id="ProtNLM"/>
    </source>
</evidence>
<dbReference type="AlphaFoldDB" id="A0A0L8HG58"/>
<reference evidence="2" key="1">
    <citation type="submission" date="2015-07" db="EMBL/GenBank/DDBJ databases">
        <title>MeaNS - Measles Nucleotide Surveillance Program.</title>
        <authorList>
            <person name="Tran T."/>
            <person name="Druce J."/>
        </authorList>
    </citation>
    <scope>NUCLEOTIDE SEQUENCE</scope>
    <source>
        <strain evidence="2">UCB-OBI-ISO-001</strain>
        <tissue evidence="2">Gonad</tissue>
    </source>
</reference>
<dbReference type="OMA" id="RFKSKCC"/>
<feature type="compositionally biased region" description="Basic and acidic residues" evidence="1">
    <location>
        <begin position="86"/>
        <end position="105"/>
    </location>
</feature>